<dbReference type="RefSeq" id="WP_132621761.1">
    <property type="nucleotide sequence ID" value="NZ_SMKQ01000238.1"/>
</dbReference>
<name>A0A4V2YID1_9ACTN</name>
<feature type="compositionally biased region" description="Low complexity" evidence="1">
    <location>
        <begin position="82"/>
        <end position="101"/>
    </location>
</feature>
<dbReference type="OrthoDB" id="3828349at2"/>
<evidence type="ECO:0000313" key="3">
    <source>
        <dbReference type="Proteomes" id="UP000295302"/>
    </source>
</evidence>
<evidence type="ECO:0000313" key="2">
    <source>
        <dbReference type="EMBL" id="TDD34347.1"/>
    </source>
</evidence>
<dbReference type="EMBL" id="SMKQ01000238">
    <property type="protein sequence ID" value="TDD34347.1"/>
    <property type="molecule type" value="Genomic_DNA"/>
</dbReference>
<dbReference type="AlphaFoldDB" id="A0A4V2YID1"/>
<dbReference type="Proteomes" id="UP000295302">
    <property type="component" value="Unassembled WGS sequence"/>
</dbReference>
<feature type="region of interest" description="Disordered" evidence="1">
    <location>
        <begin position="65"/>
        <end position="119"/>
    </location>
</feature>
<feature type="region of interest" description="Disordered" evidence="1">
    <location>
        <begin position="1"/>
        <end position="31"/>
    </location>
</feature>
<keyword evidence="3" id="KW-1185">Reference proteome</keyword>
<comment type="caution">
    <text evidence="2">The sequence shown here is derived from an EMBL/GenBank/DDBJ whole genome shotgun (WGS) entry which is preliminary data.</text>
</comment>
<accession>A0A4V2YID1</accession>
<protein>
    <submittedName>
        <fullName evidence="2">Uncharacterized protein</fullName>
    </submittedName>
</protein>
<sequence length="119" mass="12349">MRLALDGQAFLPHAREPPSGRPPPYDRALRVDVPNPRIAPAVALHGFHGAHPGIELDVVTLPDADAARAGLPRPAPHPPAGPGAALPRMRSATRPPRSRGAAPPPGHDASRRAAGRLPG</sequence>
<evidence type="ECO:0000256" key="1">
    <source>
        <dbReference type="SAM" id="MobiDB-lite"/>
    </source>
</evidence>
<organism evidence="2 3">
    <name type="scientific">Nonomuraea terrae</name>
    <dbReference type="NCBI Taxonomy" id="2530383"/>
    <lineage>
        <taxon>Bacteria</taxon>
        <taxon>Bacillati</taxon>
        <taxon>Actinomycetota</taxon>
        <taxon>Actinomycetes</taxon>
        <taxon>Streptosporangiales</taxon>
        <taxon>Streptosporangiaceae</taxon>
        <taxon>Nonomuraea</taxon>
    </lineage>
</organism>
<reference evidence="2 3" key="1">
    <citation type="submission" date="2019-03" db="EMBL/GenBank/DDBJ databases">
        <title>Draft genome sequences of novel Actinobacteria.</title>
        <authorList>
            <person name="Sahin N."/>
            <person name="Ay H."/>
            <person name="Saygin H."/>
        </authorList>
    </citation>
    <scope>NUCLEOTIDE SEQUENCE [LARGE SCALE GENOMIC DNA]</scope>
    <source>
        <strain evidence="2 3">CH32</strain>
    </source>
</reference>
<gene>
    <name evidence="2" type="ORF">E1286_41040</name>
</gene>
<proteinExistence type="predicted"/>